<dbReference type="PROSITE" id="PS50850">
    <property type="entry name" value="MFS"/>
    <property type="match status" value="1"/>
</dbReference>
<evidence type="ECO:0000313" key="11">
    <source>
        <dbReference type="Proteomes" id="UP000293902"/>
    </source>
</evidence>
<keyword evidence="5 6" id="KW-0472">Membrane</keyword>
<evidence type="ECO:0000256" key="5">
    <source>
        <dbReference type="ARBA" id="ARBA00023136"/>
    </source>
</evidence>
<feature type="transmembrane region" description="Helical" evidence="6">
    <location>
        <begin position="442"/>
        <end position="461"/>
    </location>
</feature>
<dbReference type="EMBL" id="QLNI01000004">
    <property type="protein sequence ID" value="RAM03517.1"/>
    <property type="molecule type" value="Genomic_DNA"/>
</dbReference>
<evidence type="ECO:0000313" key="10">
    <source>
        <dbReference type="Proteomes" id="UP000248798"/>
    </source>
</evidence>
<evidence type="ECO:0000256" key="6">
    <source>
        <dbReference type="SAM" id="Phobius"/>
    </source>
</evidence>
<feature type="transmembrane region" description="Helical" evidence="6">
    <location>
        <begin position="299"/>
        <end position="322"/>
    </location>
</feature>
<dbReference type="PANTHER" id="PTHR42718:SF9">
    <property type="entry name" value="MAJOR FACILITATOR SUPERFAMILY MULTIDRUG TRANSPORTER MFSC"/>
    <property type="match status" value="1"/>
</dbReference>
<feature type="transmembrane region" description="Helical" evidence="6">
    <location>
        <begin position="398"/>
        <end position="422"/>
    </location>
</feature>
<dbReference type="Proteomes" id="UP000293902">
    <property type="component" value="Chromosome"/>
</dbReference>
<dbReference type="InterPro" id="IPR011701">
    <property type="entry name" value="MFS"/>
</dbReference>
<dbReference type="GO" id="GO:0022857">
    <property type="term" value="F:transmembrane transporter activity"/>
    <property type="evidence" value="ECO:0007669"/>
    <property type="project" value="InterPro"/>
</dbReference>
<evidence type="ECO:0000259" key="7">
    <source>
        <dbReference type="PROSITE" id="PS50850"/>
    </source>
</evidence>
<dbReference type="RefSeq" id="WP_111953610.1">
    <property type="nucleotide sequence ID" value="NZ_CP036313.1"/>
</dbReference>
<evidence type="ECO:0000313" key="9">
    <source>
        <dbReference type="EMBL" id="RAM03517.1"/>
    </source>
</evidence>
<keyword evidence="4 6" id="KW-1133">Transmembrane helix</keyword>
<evidence type="ECO:0000313" key="8">
    <source>
        <dbReference type="EMBL" id="QBH12160.1"/>
    </source>
</evidence>
<keyword evidence="3 6" id="KW-0812">Transmembrane</keyword>
<dbReference type="Gene3D" id="1.20.1250.20">
    <property type="entry name" value="MFS general substrate transporter like domains"/>
    <property type="match status" value="1"/>
</dbReference>
<evidence type="ECO:0000256" key="4">
    <source>
        <dbReference type="ARBA" id="ARBA00022989"/>
    </source>
</evidence>
<dbReference type="Proteomes" id="UP000248798">
    <property type="component" value="Unassembled WGS sequence"/>
</dbReference>
<sequence>MNSSDNKPQPRISTSHTIFIVSAVQFLAPFMMSAVGVALPTIGQFYGASAVSLALVEMVYMLAVTLFLLPVGRLADITGRKKIFVLGVALFALATILLPFSPSIDIFIAIRFFQGIGVSCTVSTSVAILSSVVPKEKRGKAMGIIVAFVYLGLSAGPTLAGLMIAWLGWQWIFFASVPLAMAAMILTLTRLKGEWKGAEGESFDWVGSLIYMAALSCLIVGVSHLESHTWASDLMVAGMVCIVGFLIFEYRHPSPILDIRLLLSNRVLAFSNIATWINYAASFGLTFFFSLYLQVVKGMSAQATGFVLVAQPIIQALLSPLSGTLSDKISPSKLSTAGMAICAAGLGFSAFIGQDAETWQVLGVLVIMGFGFAAFSTPNMTTVMGSVRSRHYGIASSLVATMRSIGMLTAMTITTLLLSMFMGNAEVSTATAPGFLKAMHTAFMIFALLSVVGIIFSMARVEQAPGPNRKR</sequence>
<evidence type="ECO:0000256" key="3">
    <source>
        <dbReference type="ARBA" id="ARBA00022692"/>
    </source>
</evidence>
<evidence type="ECO:0000256" key="1">
    <source>
        <dbReference type="ARBA" id="ARBA00004141"/>
    </source>
</evidence>
<feature type="transmembrane region" description="Helical" evidence="6">
    <location>
        <begin position="17"/>
        <end position="39"/>
    </location>
</feature>
<keyword evidence="11" id="KW-1185">Reference proteome</keyword>
<accession>A0A328FKI6</accession>
<gene>
    <name evidence="9" type="ORF">DO021_03135</name>
    <name evidence="8" type="ORF">EYB58_03985</name>
</gene>
<dbReference type="InterPro" id="IPR036259">
    <property type="entry name" value="MFS_trans_sf"/>
</dbReference>
<evidence type="ECO:0000256" key="2">
    <source>
        <dbReference type="ARBA" id="ARBA00022448"/>
    </source>
</evidence>
<comment type="subcellular location">
    <subcellularLocation>
        <location evidence="1">Membrane</location>
        <topology evidence="1">Multi-pass membrane protein</topology>
    </subcellularLocation>
</comment>
<dbReference type="CDD" id="cd17321">
    <property type="entry name" value="MFS_MMR_MDR_like"/>
    <property type="match status" value="1"/>
</dbReference>
<dbReference type="Gene3D" id="1.20.1720.10">
    <property type="entry name" value="Multidrug resistance protein D"/>
    <property type="match status" value="1"/>
</dbReference>
<feature type="transmembrane region" description="Helical" evidence="6">
    <location>
        <begin position="141"/>
        <end position="165"/>
    </location>
</feature>
<dbReference type="AlphaFoldDB" id="A0A328FKI6"/>
<feature type="transmembrane region" description="Helical" evidence="6">
    <location>
        <begin position="171"/>
        <end position="191"/>
    </location>
</feature>
<protein>
    <submittedName>
        <fullName evidence="9">MFS transporter</fullName>
    </submittedName>
</protein>
<feature type="transmembrane region" description="Helical" evidence="6">
    <location>
        <begin position="230"/>
        <end position="248"/>
    </location>
</feature>
<dbReference type="EMBL" id="CP036313">
    <property type="protein sequence ID" value="QBH12160.1"/>
    <property type="molecule type" value="Genomic_DNA"/>
</dbReference>
<feature type="transmembrane region" description="Helical" evidence="6">
    <location>
        <begin position="359"/>
        <end position="377"/>
    </location>
</feature>
<feature type="transmembrane region" description="Helical" evidence="6">
    <location>
        <begin position="269"/>
        <end position="293"/>
    </location>
</feature>
<dbReference type="PANTHER" id="PTHR42718">
    <property type="entry name" value="MAJOR FACILITATOR SUPERFAMILY MULTIDRUG TRANSPORTER MFSC"/>
    <property type="match status" value="1"/>
</dbReference>
<feature type="domain" description="Major facilitator superfamily (MFS) profile" evidence="7">
    <location>
        <begin position="17"/>
        <end position="465"/>
    </location>
</feature>
<dbReference type="SUPFAM" id="SSF103473">
    <property type="entry name" value="MFS general substrate transporter"/>
    <property type="match status" value="1"/>
</dbReference>
<keyword evidence="2" id="KW-0813">Transport</keyword>
<dbReference type="InterPro" id="IPR020846">
    <property type="entry name" value="MFS_dom"/>
</dbReference>
<proteinExistence type="predicted"/>
<feature type="transmembrane region" description="Helical" evidence="6">
    <location>
        <begin position="83"/>
        <end position="100"/>
    </location>
</feature>
<reference evidence="8 11" key="2">
    <citation type="submission" date="2019-02" db="EMBL/GenBank/DDBJ databases">
        <title>Complete genome sequence of Desulfobacter hydrogenophilus AcRS1.</title>
        <authorList>
            <person name="Marietou A."/>
            <person name="Lund M.B."/>
            <person name="Marshall I.P.G."/>
            <person name="Schreiber L."/>
            <person name="Jorgensen B."/>
        </authorList>
    </citation>
    <scope>NUCLEOTIDE SEQUENCE [LARGE SCALE GENOMIC DNA]</scope>
    <source>
        <strain evidence="8 11">AcRS1</strain>
    </source>
</reference>
<name>A0A328FKI6_9BACT</name>
<dbReference type="GO" id="GO:0016020">
    <property type="term" value="C:membrane"/>
    <property type="evidence" value="ECO:0007669"/>
    <property type="project" value="UniProtKB-SubCell"/>
</dbReference>
<organism evidence="9 10">
    <name type="scientific">Desulfobacter hydrogenophilus</name>
    <dbReference type="NCBI Taxonomy" id="2291"/>
    <lineage>
        <taxon>Bacteria</taxon>
        <taxon>Pseudomonadati</taxon>
        <taxon>Thermodesulfobacteriota</taxon>
        <taxon>Desulfobacteria</taxon>
        <taxon>Desulfobacterales</taxon>
        <taxon>Desulfobacteraceae</taxon>
        <taxon>Desulfobacter</taxon>
    </lineage>
</organism>
<reference evidence="9 10" key="1">
    <citation type="submission" date="2018-06" db="EMBL/GenBank/DDBJ databases">
        <title>Complete Genome Sequence of Desulfobacter hydrogenophilus (DSM3380).</title>
        <authorList>
            <person name="Marietou A."/>
            <person name="Schreiber L."/>
            <person name="Marshall I."/>
            <person name="Jorgensen B."/>
        </authorList>
    </citation>
    <scope>NUCLEOTIDE SEQUENCE [LARGE SCALE GENOMIC DNA]</scope>
    <source>
        <strain evidence="9 10">DSM 3380</strain>
    </source>
</reference>
<dbReference type="Pfam" id="PF07690">
    <property type="entry name" value="MFS_1"/>
    <property type="match status" value="1"/>
</dbReference>
<dbReference type="OrthoDB" id="9812221at2"/>
<feature type="transmembrane region" description="Helical" evidence="6">
    <location>
        <begin position="203"/>
        <end position="224"/>
    </location>
</feature>
<feature type="transmembrane region" description="Helical" evidence="6">
    <location>
        <begin position="334"/>
        <end position="353"/>
    </location>
</feature>
<feature type="transmembrane region" description="Helical" evidence="6">
    <location>
        <begin position="45"/>
        <end position="71"/>
    </location>
</feature>
<feature type="transmembrane region" description="Helical" evidence="6">
    <location>
        <begin position="106"/>
        <end position="129"/>
    </location>
</feature>